<evidence type="ECO:0000256" key="1">
    <source>
        <dbReference type="SAM" id="MobiDB-lite"/>
    </source>
</evidence>
<reference evidence="3 4" key="1">
    <citation type="submission" date="2023-06" db="EMBL/GenBank/DDBJ databases">
        <authorList>
            <person name="Yushchuk O."/>
            <person name="Binda E."/>
            <person name="Ruckert-Reed C."/>
            <person name="Fedorenko V."/>
            <person name="Kalinowski J."/>
            <person name="Marinelli F."/>
        </authorList>
    </citation>
    <scope>NUCLEOTIDE SEQUENCE [LARGE SCALE GENOMIC DNA]</scope>
    <source>
        <strain evidence="3 4">NRRL 3884</strain>
    </source>
</reference>
<organism evidence="3 4">
    <name type="scientific">Actinoplanes oblitus</name>
    <dbReference type="NCBI Taxonomy" id="3040509"/>
    <lineage>
        <taxon>Bacteria</taxon>
        <taxon>Bacillati</taxon>
        <taxon>Actinomycetota</taxon>
        <taxon>Actinomycetes</taxon>
        <taxon>Micromonosporales</taxon>
        <taxon>Micromonosporaceae</taxon>
        <taxon>Actinoplanes</taxon>
    </lineage>
</organism>
<proteinExistence type="predicted"/>
<feature type="region of interest" description="Disordered" evidence="1">
    <location>
        <begin position="127"/>
        <end position="165"/>
    </location>
</feature>
<dbReference type="Proteomes" id="UP001240150">
    <property type="component" value="Chromosome"/>
</dbReference>
<keyword evidence="2" id="KW-0812">Transmembrane</keyword>
<feature type="compositionally biased region" description="Polar residues" evidence="1">
    <location>
        <begin position="156"/>
        <end position="165"/>
    </location>
</feature>
<keyword evidence="4" id="KW-1185">Reference proteome</keyword>
<sequence length="165" mass="16209">MTADDPDDQPGPAYPPGDAHATPEQGASRPATGHGDAQHCGWDPAGHVGQFASSGLDHNSPATWAQGNDGIPPSRVGAPVHRDAPPRAENCPPVRRSPRLALVTALVAAALAGGGVGAGITAALLRDHGSSAPGDLPGQPGGGPGQNGPDRPGGQTTQPSATASD</sequence>
<accession>A0ABY8WGE7</accession>
<evidence type="ECO:0000256" key="2">
    <source>
        <dbReference type="SAM" id="Phobius"/>
    </source>
</evidence>
<dbReference type="EMBL" id="CP126980">
    <property type="protein sequence ID" value="WIM96934.1"/>
    <property type="molecule type" value="Genomic_DNA"/>
</dbReference>
<gene>
    <name evidence="3" type="ORF">ACTOB_000413</name>
</gene>
<evidence type="ECO:0000313" key="3">
    <source>
        <dbReference type="EMBL" id="WIM96934.1"/>
    </source>
</evidence>
<feature type="transmembrane region" description="Helical" evidence="2">
    <location>
        <begin position="100"/>
        <end position="125"/>
    </location>
</feature>
<keyword evidence="2" id="KW-1133">Transmembrane helix</keyword>
<feature type="compositionally biased region" description="Polar residues" evidence="1">
    <location>
        <begin position="51"/>
        <end position="66"/>
    </location>
</feature>
<name>A0ABY8WGE7_9ACTN</name>
<dbReference type="RefSeq" id="WP_284918256.1">
    <property type="nucleotide sequence ID" value="NZ_CP126980.1"/>
</dbReference>
<evidence type="ECO:0000313" key="4">
    <source>
        <dbReference type="Proteomes" id="UP001240150"/>
    </source>
</evidence>
<keyword evidence="2" id="KW-0472">Membrane</keyword>
<feature type="region of interest" description="Disordered" evidence="1">
    <location>
        <begin position="1"/>
        <end position="96"/>
    </location>
</feature>
<protein>
    <submittedName>
        <fullName evidence="3">Uncharacterized protein</fullName>
    </submittedName>
</protein>